<name>A0A511W7Z5_9BACI</name>
<evidence type="ECO:0000256" key="3">
    <source>
        <dbReference type="RuleBase" id="RU004508"/>
    </source>
</evidence>
<evidence type="ECO:0000313" key="5">
    <source>
        <dbReference type="Proteomes" id="UP000321440"/>
    </source>
</evidence>
<feature type="active site" description="Proton acceptor" evidence="1">
    <location>
        <position position="195"/>
    </location>
</feature>
<dbReference type="PIRSF" id="PIRSF000390">
    <property type="entry name" value="PLP_StrS"/>
    <property type="match status" value="1"/>
</dbReference>
<dbReference type="Gene3D" id="3.90.1150.10">
    <property type="entry name" value="Aspartate Aminotransferase, domain 1"/>
    <property type="match status" value="1"/>
</dbReference>
<organism evidence="4 5">
    <name type="scientific">Alkalibacillus haloalkaliphilus</name>
    <dbReference type="NCBI Taxonomy" id="94136"/>
    <lineage>
        <taxon>Bacteria</taxon>
        <taxon>Bacillati</taxon>
        <taxon>Bacillota</taxon>
        <taxon>Bacilli</taxon>
        <taxon>Bacillales</taxon>
        <taxon>Bacillaceae</taxon>
        <taxon>Alkalibacillus</taxon>
    </lineage>
</organism>
<keyword evidence="5" id="KW-1185">Reference proteome</keyword>
<evidence type="ECO:0000313" key="4">
    <source>
        <dbReference type="EMBL" id="GEN45512.1"/>
    </source>
</evidence>
<dbReference type="Pfam" id="PF01041">
    <property type="entry name" value="DegT_DnrJ_EryC1"/>
    <property type="match status" value="1"/>
</dbReference>
<gene>
    <name evidence="4" type="primary">rkpM</name>
    <name evidence="4" type="ORF">AHA02nite_12880</name>
</gene>
<sequence length="400" mass="44993">MKPLAIHGGKPVRENYLPYGRQSINDDDVEAVINVLKSDFLTTGPLIEQFERAVACYVGANYAVSFSNGTAALHAACFAAGIEADDEVITSPLTFVASSNAALYQGAKVEFADVDLQTFNLDPQSVEKLITDQTKAIIAVDFAGQPCDYEALRKLANKYDLTLIEDAAHAIGAQAYGQSVGAISDMTMFSFHPVKQITTGEGGMITTNDQQYYEKLVRFRAHGVTRDRTQLIKDEGPWYYEMHELGYNYRLTDMQAALGLSQIKRLDQFIERRQTIARRYNKAFQSLPTMTTPYISPEVKSSWHLYVIQLNEQQLTTDRKTVFKALQKENIGVNVHYIPVYWQPYYEQLGYEKGLCPNAERLYQSFITLPLFPSMTDQDVNDVILAVNKVLKYYEVGGAT</sequence>
<dbReference type="RefSeq" id="WP_146815510.1">
    <property type="nucleotide sequence ID" value="NZ_BJYA01000005.1"/>
</dbReference>
<dbReference type="OrthoDB" id="9810913at2"/>
<proteinExistence type="inferred from homology"/>
<evidence type="ECO:0000256" key="1">
    <source>
        <dbReference type="PIRSR" id="PIRSR000390-1"/>
    </source>
</evidence>
<protein>
    <submittedName>
        <fullName evidence="4">UDP-4-amino-4,6-dideoxy-N-acetyl-beta-L-altrosami ne transaminase</fullName>
    </submittedName>
</protein>
<accession>A0A511W7Z5</accession>
<dbReference type="AlphaFoldDB" id="A0A511W7Z5"/>
<dbReference type="SUPFAM" id="SSF53383">
    <property type="entry name" value="PLP-dependent transferases"/>
    <property type="match status" value="1"/>
</dbReference>
<feature type="modified residue" description="N6-(pyridoxal phosphate)lysine" evidence="2">
    <location>
        <position position="195"/>
    </location>
</feature>
<dbReference type="InterPro" id="IPR015422">
    <property type="entry name" value="PyrdxlP-dep_Trfase_small"/>
</dbReference>
<dbReference type="InterPro" id="IPR015424">
    <property type="entry name" value="PyrdxlP-dep_Trfase"/>
</dbReference>
<dbReference type="Gene3D" id="3.40.640.10">
    <property type="entry name" value="Type I PLP-dependent aspartate aminotransferase-like (Major domain)"/>
    <property type="match status" value="1"/>
</dbReference>
<evidence type="ECO:0000256" key="2">
    <source>
        <dbReference type="PIRSR" id="PIRSR000390-2"/>
    </source>
</evidence>
<comment type="similarity">
    <text evidence="3">Belongs to the DegT/DnrJ/EryC1 family.</text>
</comment>
<comment type="caution">
    <text evidence="4">The sequence shown here is derived from an EMBL/GenBank/DDBJ whole genome shotgun (WGS) entry which is preliminary data.</text>
</comment>
<dbReference type="EMBL" id="BJYA01000005">
    <property type="protein sequence ID" value="GEN45512.1"/>
    <property type="molecule type" value="Genomic_DNA"/>
</dbReference>
<dbReference type="GO" id="GO:0000271">
    <property type="term" value="P:polysaccharide biosynthetic process"/>
    <property type="evidence" value="ECO:0007669"/>
    <property type="project" value="TreeGrafter"/>
</dbReference>
<dbReference type="CDD" id="cd00616">
    <property type="entry name" value="AHBA_syn"/>
    <property type="match status" value="1"/>
</dbReference>
<dbReference type="PANTHER" id="PTHR30244:SF34">
    <property type="entry name" value="DTDP-4-AMINO-4,6-DIDEOXYGALACTOSE TRANSAMINASE"/>
    <property type="match status" value="1"/>
</dbReference>
<dbReference type="GO" id="GO:0030170">
    <property type="term" value="F:pyridoxal phosphate binding"/>
    <property type="evidence" value="ECO:0007669"/>
    <property type="project" value="TreeGrafter"/>
</dbReference>
<dbReference type="InterPro" id="IPR020026">
    <property type="entry name" value="PseC"/>
</dbReference>
<dbReference type="Proteomes" id="UP000321440">
    <property type="component" value="Unassembled WGS sequence"/>
</dbReference>
<dbReference type="InterPro" id="IPR000653">
    <property type="entry name" value="DegT/StrS_aminotransferase"/>
</dbReference>
<dbReference type="InterPro" id="IPR015421">
    <property type="entry name" value="PyrdxlP-dep_Trfase_major"/>
</dbReference>
<keyword evidence="2 3" id="KW-0663">Pyridoxal phosphate</keyword>
<reference evidence="4 5" key="1">
    <citation type="submission" date="2019-07" db="EMBL/GenBank/DDBJ databases">
        <title>Whole genome shotgun sequence of Alkalibacillus haloalkaliphilus NBRC 103110.</title>
        <authorList>
            <person name="Hosoyama A."/>
            <person name="Uohara A."/>
            <person name="Ohji S."/>
            <person name="Ichikawa N."/>
        </authorList>
    </citation>
    <scope>NUCLEOTIDE SEQUENCE [LARGE SCALE GENOMIC DNA]</scope>
    <source>
        <strain evidence="4 5">NBRC 103110</strain>
    </source>
</reference>
<dbReference type="GO" id="GO:0008483">
    <property type="term" value="F:transaminase activity"/>
    <property type="evidence" value="ECO:0007669"/>
    <property type="project" value="TreeGrafter"/>
</dbReference>
<dbReference type="NCBIfam" id="TIGR03588">
    <property type="entry name" value="PseC"/>
    <property type="match status" value="1"/>
</dbReference>
<dbReference type="PANTHER" id="PTHR30244">
    <property type="entry name" value="TRANSAMINASE"/>
    <property type="match status" value="1"/>
</dbReference>